<comment type="caution">
    <text evidence="1">The sequence shown here is derived from an EMBL/GenBank/DDBJ whole genome shotgun (WGS) entry which is preliminary data.</text>
</comment>
<reference evidence="2" key="1">
    <citation type="submission" date="2017-09" db="EMBL/GenBank/DDBJ databases">
        <title>FDA dAtabase for Regulatory Grade micrObial Sequences (FDA-ARGOS): Supporting development and validation of Infectious Disease Dx tests.</title>
        <authorList>
            <person name="Minogue T."/>
            <person name="Wolcott M."/>
            <person name="Wasieloski L."/>
            <person name="Aguilar W."/>
            <person name="Moore D."/>
            <person name="Tallon L."/>
            <person name="Sadzewicz L."/>
            <person name="Ott S."/>
            <person name="Zhao X."/>
            <person name="Nagaraj S."/>
            <person name="Vavikolanu K."/>
            <person name="Aluvathingal J."/>
            <person name="Nadendla S."/>
            <person name="Sichtig H."/>
        </authorList>
    </citation>
    <scope>NUCLEOTIDE SEQUENCE [LARGE SCALE GENOMIC DNA]</scope>
    <source>
        <strain evidence="2">FDAARGOS_390</strain>
    </source>
</reference>
<name>A0A2A7SB75_BURGA</name>
<dbReference type="EMBL" id="PDDY01000001">
    <property type="protein sequence ID" value="PEH40788.1"/>
    <property type="molecule type" value="Genomic_DNA"/>
</dbReference>
<protein>
    <submittedName>
        <fullName evidence="1">Uncharacterized protein</fullName>
    </submittedName>
</protein>
<gene>
    <name evidence="1" type="ORF">CRM94_00595</name>
</gene>
<dbReference type="AlphaFoldDB" id="A0A2A7SB75"/>
<evidence type="ECO:0000313" key="2">
    <source>
        <dbReference type="Proteomes" id="UP000220629"/>
    </source>
</evidence>
<dbReference type="Proteomes" id="UP000220629">
    <property type="component" value="Unassembled WGS sequence"/>
</dbReference>
<accession>A0A2A7SB75</accession>
<proteinExistence type="predicted"/>
<evidence type="ECO:0000313" key="1">
    <source>
        <dbReference type="EMBL" id="PEH40788.1"/>
    </source>
</evidence>
<organism evidence="1 2">
    <name type="scientific">Burkholderia gladioli</name>
    <name type="common">Pseudomonas marginata</name>
    <name type="synonym">Phytomonas marginata</name>
    <dbReference type="NCBI Taxonomy" id="28095"/>
    <lineage>
        <taxon>Bacteria</taxon>
        <taxon>Pseudomonadati</taxon>
        <taxon>Pseudomonadota</taxon>
        <taxon>Betaproteobacteria</taxon>
        <taxon>Burkholderiales</taxon>
        <taxon>Burkholderiaceae</taxon>
        <taxon>Burkholderia</taxon>
    </lineage>
</organism>
<sequence>MVKHIQRQPHGVPLLRHYLCAGSIDMFGTLISQALQALDDLERFGADLTYDRFEFLPSS</sequence>